<dbReference type="EMBL" id="LAZR01031266">
    <property type="protein sequence ID" value="KKL54250.1"/>
    <property type="molecule type" value="Genomic_DNA"/>
</dbReference>
<accession>A0A0F9FAD7</accession>
<evidence type="ECO:0000256" key="1">
    <source>
        <dbReference type="SAM" id="Phobius"/>
    </source>
</evidence>
<comment type="caution">
    <text evidence="2">The sequence shown here is derived from an EMBL/GenBank/DDBJ whole genome shotgun (WGS) entry which is preliminary data.</text>
</comment>
<proteinExistence type="predicted"/>
<name>A0A0F9FAD7_9ZZZZ</name>
<gene>
    <name evidence="2" type="ORF">LCGC14_2267310</name>
</gene>
<feature type="transmembrane region" description="Helical" evidence="1">
    <location>
        <begin position="7"/>
        <end position="24"/>
    </location>
</feature>
<keyword evidence="1" id="KW-1133">Transmembrane helix</keyword>
<keyword evidence="1" id="KW-0472">Membrane</keyword>
<protein>
    <submittedName>
        <fullName evidence="2">Uncharacterized protein</fullName>
    </submittedName>
</protein>
<evidence type="ECO:0000313" key="2">
    <source>
        <dbReference type="EMBL" id="KKL54250.1"/>
    </source>
</evidence>
<reference evidence="2" key="1">
    <citation type="journal article" date="2015" name="Nature">
        <title>Complex archaea that bridge the gap between prokaryotes and eukaryotes.</title>
        <authorList>
            <person name="Spang A."/>
            <person name="Saw J.H."/>
            <person name="Jorgensen S.L."/>
            <person name="Zaremba-Niedzwiedzka K."/>
            <person name="Martijn J."/>
            <person name="Lind A.E."/>
            <person name="van Eijk R."/>
            <person name="Schleper C."/>
            <person name="Guy L."/>
            <person name="Ettema T.J."/>
        </authorList>
    </citation>
    <scope>NUCLEOTIDE SEQUENCE</scope>
</reference>
<organism evidence="2">
    <name type="scientific">marine sediment metagenome</name>
    <dbReference type="NCBI Taxonomy" id="412755"/>
    <lineage>
        <taxon>unclassified sequences</taxon>
        <taxon>metagenomes</taxon>
        <taxon>ecological metagenomes</taxon>
    </lineage>
</organism>
<dbReference type="AlphaFoldDB" id="A0A0F9FAD7"/>
<sequence length="86" mass="9744">MNIGNKIMLGVIWSCMFVVGYIMYDEAVNTRSVCYEEGVVLDILKVHYRDATILTDKGEVILNQATVKDGDTICLRSGRERIDNEK</sequence>
<keyword evidence="1" id="KW-0812">Transmembrane</keyword>